<dbReference type="AlphaFoldDB" id="A0A6C1AZP7"/>
<evidence type="ECO:0000313" key="10">
    <source>
        <dbReference type="EMBL" id="QID16841.1"/>
    </source>
</evidence>
<dbReference type="InterPro" id="IPR007419">
    <property type="entry name" value="BFD-like_2Fe2S-bd_dom"/>
</dbReference>
<evidence type="ECO:0000256" key="2">
    <source>
        <dbReference type="ARBA" id="ARBA00022714"/>
    </source>
</evidence>
<gene>
    <name evidence="10" type="ORF">G3580_03840</name>
</gene>
<dbReference type="GO" id="GO:0046872">
    <property type="term" value="F:metal ion binding"/>
    <property type="evidence" value="ECO:0007669"/>
    <property type="project" value="UniProtKB-KW"/>
</dbReference>
<reference evidence="10 11" key="1">
    <citation type="submission" date="2020-02" db="EMBL/GenBank/DDBJ databases">
        <title>Nitrogenibacter mangrovi gen. nov., sp. nov. isolated from mangrove sediment, a denitrifying betaproteobacterium.</title>
        <authorList>
            <person name="Liao H."/>
            <person name="Tian Y."/>
        </authorList>
    </citation>
    <scope>NUCLEOTIDE SEQUENCE [LARGE SCALE GENOMIC DNA]</scope>
    <source>
        <strain evidence="10 11">M9-3-2</strain>
    </source>
</reference>
<evidence type="ECO:0000256" key="6">
    <source>
        <dbReference type="ARBA" id="ARBA00023014"/>
    </source>
</evidence>
<dbReference type="Proteomes" id="UP000501991">
    <property type="component" value="Chromosome"/>
</dbReference>
<dbReference type="GO" id="GO:0051537">
    <property type="term" value="F:2 iron, 2 sulfur cluster binding"/>
    <property type="evidence" value="ECO:0007669"/>
    <property type="project" value="UniProtKB-KW"/>
</dbReference>
<dbReference type="PANTHER" id="PTHR37424:SF1">
    <property type="entry name" value="BACTERIOFERRITIN-ASSOCIATED FERREDOXIN"/>
    <property type="match status" value="1"/>
</dbReference>
<dbReference type="Pfam" id="PF04324">
    <property type="entry name" value="Fer2_BFD"/>
    <property type="match status" value="1"/>
</dbReference>
<evidence type="ECO:0000259" key="9">
    <source>
        <dbReference type="Pfam" id="PF04324"/>
    </source>
</evidence>
<keyword evidence="1" id="KW-0813">Transport</keyword>
<sequence>MYVCVCNAVTERDIEHAARNGARRMRDLRGCLGVGADCGACACHAKACLDAATDQPGMDASFTLSMQEAAA</sequence>
<keyword evidence="6" id="KW-0411">Iron-sulfur</keyword>
<keyword evidence="2" id="KW-0001">2Fe-2S</keyword>
<dbReference type="InterPro" id="IPR041854">
    <property type="entry name" value="BFD-like_2Fe2S-bd_dom_sf"/>
</dbReference>
<evidence type="ECO:0000256" key="8">
    <source>
        <dbReference type="ARBA" id="ARBA00046332"/>
    </source>
</evidence>
<evidence type="ECO:0000256" key="5">
    <source>
        <dbReference type="ARBA" id="ARBA00023004"/>
    </source>
</evidence>
<keyword evidence="4" id="KW-0249">Electron transport</keyword>
<keyword evidence="5" id="KW-0408">Iron</keyword>
<keyword evidence="11" id="KW-1185">Reference proteome</keyword>
<evidence type="ECO:0000256" key="7">
    <source>
        <dbReference type="ARBA" id="ARBA00039386"/>
    </source>
</evidence>
<dbReference type="PANTHER" id="PTHR37424">
    <property type="entry name" value="BACTERIOFERRITIN-ASSOCIATED FERREDOXIN"/>
    <property type="match status" value="1"/>
</dbReference>
<dbReference type="Gene3D" id="1.10.10.1100">
    <property type="entry name" value="BFD-like [2Fe-2S]-binding domain"/>
    <property type="match status" value="1"/>
</dbReference>
<name>A0A6C1AZP7_9RHOO</name>
<comment type="similarity">
    <text evidence="8">Belongs to the Bfd family.</text>
</comment>
<feature type="domain" description="BFD-like [2Fe-2S]-binding" evidence="9">
    <location>
        <begin position="2"/>
        <end position="49"/>
    </location>
</feature>
<protein>
    <recommendedName>
        <fullName evidence="7">Bacterioferritin-associated ferredoxin</fullName>
    </recommendedName>
</protein>
<evidence type="ECO:0000256" key="4">
    <source>
        <dbReference type="ARBA" id="ARBA00022982"/>
    </source>
</evidence>
<evidence type="ECO:0000313" key="11">
    <source>
        <dbReference type="Proteomes" id="UP000501991"/>
    </source>
</evidence>
<proteinExistence type="inferred from homology"/>
<organism evidence="10 11">
    <name type="scientific">Nitrogeniibacter mangrovi</name>
    <dbReference type="NCBI Taxonomy" id="2016596"/>
    <lineage>
        <taxon>Bacteria</taxon>
        <taxon>Pseudomonadati</taxon>
        <taxon>Pseudomonadota</taxon>
        <taxon>Betaproteobacteria</taxon>
        <taxon>Rhodocyclales</taxon>
        <taxon>Zoogloeaceae</taxon>
        <taxon>Nitrogeniibacter</taxon>
    </lineage>
</organism>
<dbReference type="KEGG" id="azq:G3580_03840"/>
<evidence type="ECO:0000256" key="3">
    <source>
        <dbReference type="ARBA" id="ARBA00022723"/>
    </source>
</evidence>
<keyword evidence="3" id="KW-0479">Metal-binding</keyword>
<dbReference type="EMBL" id="CP048836">
    <property type="protein sequence ID" value="QID16841.1"/>
    <property type="molecule type" value="Genomic_DNA"/>
</dbReference>
<dbReference type="RefSeq" id="WP_173764010.1">
    <property type="nucleotide sequence ID" value="NZ_CP048836.1"/>
</dbReference>
<dbReference type="InterPro" id="IPR052371">
    <property type="entry name" value="BFD-associated_ferredoxin"/>
</dbReference>
<evidence type="ECO:0000256" key="1">
    <source>
        <dbReference type="ARBA" id="ARBA00022448"/>
    </source>
</evidence>
<accession>A0A6C1AZP7</accession>